<dbReference type="EMBL" id="QICM01000016">
    <property type="protein sequence ID" value="PXV64816.1"/>
    <property type="molecule type" value="Genomic_DNA"/>
</dbReference>
<reference evidence="15 24" key="3">
    <citation type="submission" date="2018-04" db="EMBL/GenBank/DDBJ databases">
        <title>Subsurface microbial communities from deep shales in Ohio and West Virginia, USA.</title>
        <authorList>
            <person name="Wrighton K."/>
        </authorList>
    </citation>
    <scope>NUCLEOTIDE SEQUENCE [LARGE SCALE GENOMIC DNA]</scope>
    <source>
        <strain evidence="15 24">MSL28</strain>
    </source>
</reference>
<evidence type="ECO:0000313" key="21">
    <source>
        <dbReference type="Proteomes" id="UP000198612"/>
    </source>
</evidence>
<gene>
    <name evidence="14" type="primary">cbiM</name>
    <name evidence="20" type="ORF">BY453_101110</name>
    <name evidence="15" type="ORF">C8C78_11652</name>
    <name evidence="16" type="ORF">SAMN04488597_10581</name>
    <name evidence="17" type="ORF">SAMN04488598_12820</name>
    <name evidence="19" type="ORF">SAMN04515652_12716</name>
    <name evidence="18" type="ORF">SAMN04515654_103115</name>
</gene>
<evidence type="ECO:0000256" key="13">
    <source>
        <dbReference type="ARBA" id="ARBA00060918"/>
    </source>
</evidence>
<dbReference type="Proteomes" id="UP000247389">
    <property type="component" value="Unassembled WGS sequence"/>
</dbReference>
<evidence type="ECO:0000256" key="6">
    <source>
        <dbReference type="ARBA" id="ARBA00022573"/>
    </source>
</evidence>
<dbReference type="NCBIfam" id="NF006184">
    <property type="entry name" value="PRK08319.1"/>
    <property type="match status" value="1"/>
</dbReference>
<evidence type="ECO:0000256" key="10">
    <source>
        <dbReference type="ARBA" id="ARBA00023065"/>
    </source>
</evidence>
<dbReference type="HAMAP" id="MF_01462">
    <property type="entry name" value="CbiM"/>
    <property type="match status" value="1"/>
</dbReference>
<dbReference type="GO" id="GO:0009236">
    <property type="term" value="P:cobalamin biosynthetic process"/>
    <property type="evidence" value="ECO:0007669"/>
    <property type="project" value="UniProtKB-UniRule"/>
</dbReference>
<dbReference type="InterPro" id="IPR018024">
    <property type="entry name" value="CbiM"/>
</dbReference>
<evidence type="ECO:0000256" key="4">
    <source>
        <dbReference type="ARBA" id="ARBA00022448"/>
    </source>
</evidence>
<dbReference type="EMBL" id="SOAA01000001">
    <property type="protein sequence ID" value="TDS35392.1"/>
    <property type="molecule type" value="Genomic_DNA"/>
</dbReference>
<evidence type="ECO:0000313" key="26">
    <source>
        <dbReference type="Proteomes" id="UP000324896"/>
    </source>
</evidence>
<comment type="subcellular location">
    <subcellularLocation>
        <location evidence="1">Cell inner membrane</location>
        <topology evidence="1">Multi-pass membrane protein</topology>
    </subcellularLocation>
    <subcellularLocation>
        <location evidence="14">Cell membrane</location>
        <topology evidence="14">Multi-pass membrane protein</topology>
    </subcellularLocation>
</comment>
<evidence type="ECO:0000256" key="2">
    <source>
        <dbReference type="ARBA" id="ARBA00004953"/>
    </source>
</evidence>
<keyword evidence="10 14" id="KW-0406">Ion transport</keyword>
<feature type="transmembrane region" description="Helical" evidence="14">
    <location>
        <begin position="65"/>
        <end position="84"/>
    </location>
</feature>
<dbReference type="STRING" id="54121.SAMN04515653_101182"/>
<dbReference type="EMBL" id="FNBJ01000028">
    <property type="protein sequence ID" value="SDF86430.1"/>
    <property type="molecule type" value="Genomic_DNA"/>
</dbReference>
<name>A0A1G6L189_9FIRM</name>
<dbReference type="GO" id="GO:0043190">
    <property type="term" value="C:ATP-binding cassette (ABC) transporter complex"/>
    <property type="evidence" value="ECO:0007669"/>
    <property type="project" value="InterPro"/>
</dbReference>
<comment type="pathway">
    <text evidence="2 14">Cofactor biosynthesis; adenosylcobalamin biosynthesis.</text>
</comment>
<dbReference type="PANTHER" id="PTHR43627:SF1">
    <property type="entry name" value="COBALT TRANSPORT PROTEIN CBIM"/>
    <property type="match status" value="1"/>
</dbReference>
<dbReference type="GO" id="GO:0015087">
    <property type="term" value="F:cobalt ion transmembrane transporter activity"/>
    <property type="evidence" value="ECO:0007669"/>
    <property type="project" value="UniProtKB-UniRule"/>
</dbReference>
<dbReference type="Proteomes" id="UP000198945">
    <property type="component" value="Unassembled WGS sequence"/>
</dbReference>
<evidence type="ECO:0000256" key="11">
    <source>
        <dbReference type="ARBA" id="ARBA00023136"/>
    </source>
</evidence>
<evidence type="ECO:0000313" key="19">
    <source>
        <dbReference type="EMBL" id="SET11913.1"/>
    </source>
</evidence>
<evidence type="ECO:0000313" key="25">
    <source>
        <dbReference type="Proteomes" id="UP000295758"/>
    </source>
</evidence>
<evidence type="ECO:0000313" key="22">
    <source>
        <dbReference type="Proteomes" id="UP000198945"/>
    </source>
</evidence>
<keyword evidence="11 14" id="KW-0472">Membrane</keyword>
<evidence type="ECO:0000256" key="14">
    <source>
        <dbReference type="HAMAP-Rule" id="MF_01462"/>
    </source>
</evidence>
<dbReference type="Gene3D" id="1.10.1760.20">
    <property type="match status" value="1"/>
</dbReference>
<evidence type="ECO:0000313" key="23">
    <source>
        <dbReference type="Proteomes" id="UP000199519"/>
    </source>
</evidence>
<organism evidence="16 26">
    <name type="scientific">Halanaerobium congolense</name>
    <dbReference type="NCBI Taxonomy" id="54121"/>
    <lineage>
        <taxon>Bacteria</taxon>
        <taxon>Bacillati</taxon>
        <taxon>Bacillota</taxon>
        <taxon>Clostridia</taxon>
        <taxon>Halanaerobiales</taxon>
        <taxon>Halanaerobiaceae</taxon>
        <taxon>Halanaerobium</taxon>
    </lineage>
</organism>
<keyword evidence="7 14" id="KW-0812">Transmembrane</keyword>
<evidence type="ECO:0000313" key="15">
    <source>
        <dbReference type="EMBL" id="PXV64816.1"/>
    </source>
</evidence>
<dbReference type="Proteomes" id="UP000324896">
    <property type="component" value="Unassembled WGS sequence"/>
</dbReference>
<evidence type="ECO:0000256" key="7">
    <source>
        <dbReference type="ARBA" id="ARBA00022692"/>
    </source>
</evidence>
<sequence>MKKNKIALTTSLIFTLLLIPKTVYAMHIAEGFLPMKWAGFWTVLAVPFLIISVKKVNNILKDESPGIKMLLALAGAFIFVLSSLKLPSLTGSCSHATGIGLGAILFGPWPMVLLGTIVLIFQALLLAHGGITTLGANLFAMAVVGSFVAHFMFKLSKKVGAPVWFSVFLAASLSDFFTYITTAGQLAAAFPGNSGFMAALVKFLSVFAFTQIPLAIVEGLLTVLVFNIIQEYSKNELDELSIISRRKRHELS</sequence>
<evidence type="ECO:0000256" key="3">
    <source>
        <dbReference type="ARBA" id="ARBA00022426"/>
    </source>
</evidence>
<evidence type="ECO:0000256" key="8">
    <source>
        <dbReference type="ARBA" id="ARBA00022729"/>
    </source>
</evidence>
<reference evidence="21 23" key="1">
    <citation type="submission" date="2016-10" db="EMBL/GenBank/DDBJ databases">
        <authorList>
            <person name="Varghese N."/>
            <person name="Submissions S."/>
        </authorList>
    </citation>
    <scope>NUCLEOTIDE SEQUENCE [LARGE SCALE GENOMIC DNA]</scope>
    <source>
        <strain evidence="16 26">WG10</strain>
        <strain evidence="17 23">WG2</strain>
        <strain evidence="19 21">WG5</strain>
    </source>
</reference>
<dbReference type="EMBL" id="FOHG01000027">
    <property type="protein sequence ID" value="SET11913.1"/>
    <property type="molecule type" value="Genomic_DNA"/>
</dbReference>
<comment type="subunit">
    <text evidence="14">Forms an energy-coupling factor (ECF) transporter complex composed of an ATP-binding protein (A component, CbiO), a transmembrane protein (T component, CbiQ) and 2 possible substrate-capture proteins (S components, CbiM and CbiN) of unknown stoichimetry.</text>
</comment>
<evidence type="ECO:0000313" key="24">
    <source>
        <dbReference type="Proteomes" id="UP000247389"/>
    </source>
</evidence>
<proteinExistence type="inferred from homology"/>
<dbReference type="NCBIfam" id="TIGR00123">
    <property type="entry name" value="cbiM"/>
    <property type="match status" value="1"/>
</dbReference>
<feature type="transmembrane region" description="Helical" evidence="14">
    <location>
        <begin position="159"/>
        <end position="182"/>
    </location>
</feature>
<feature type="transmembrane region" description="Helical" evidence="14">
    <location>
        <begin position="203"/>
        <end position="229"/>
    </location>
</feature>
<dbReference type="RefSeq" id="WP_073157139.1">
    <property type="nucleotide sequence ID" value="NZ_FMYT01000005.1"/>
</dbReference>
<feature type="transmembrane region" description="Helical" evidence="14">
    <location>
        <begin position="134"/>
        <end position="153"/>
    </location>
</feature>
<comment type="function">
    <text evidence="14">Part of the energy-coupling factor (ECF) transporter complex CbiMNOQ involved in cobalt import.</text>
</comment>
<comment type="similarity">
    <text evidence="13 14">Belongs to the CbiM family.</text>
</comment>
<dbReference type="UniPathway" id="UPA00148"/>
<keyword evidence="6 14" id="KW-0169">Cobalamin biosynthesis</keyword>
<dbReference type="AlphaFoldDB" id="A0A1G6L189"/>
<dbReference type="Proteomes" id="UP000198612">
    <property type="component" value="Unassembled WGS sequence"/>
</dbReference>
<dbReference type="Proteomes" id="UP000295758">
    <property type="component" value="Unassembled WGS sequence"/>
</dbReference>
<dbReference type="Proteomes" id="UP000199519">
    <property type="component" value="Unassembled WGS sequence"/>
</dbReference>
<evidence type="ECO:0000256" key="9">
    <source>
        <dbReference type="ARBA" id="ARBA00022989"/>
    </source>
</evidence>
<keyword evidence="8" id="KW-0732">Signal</keyword>
<evidence type="ECO:0000313" key="20">
    <source>
        <dbReference type="EMBL" id="TDS35392.1"/>
    </source>
</evidence>
<dbReference type="EMBL" id="FNEH01000003">
    <property type="protein sequence ID" value="SDI23583.1"/>
    <property type="molecule type" value="Genomic_DNA"/>
</dbReference>
<dbReference type="OrthoDB" id="9809846at2"/>
<feature type="transmembrane region" description="Helical" evidence="14">
    <location>
        <begin position="104"/>
        <end position="127"/>
    </location>
</feature>
<accession>A0A1G6L189</accession>
<evidence type="ECO:0000313" key="17">
    <source>
        <dbReference type="EMBL" id="SDF86430.1"/>
    </source>
</evidence>
<keyword evidence="5 14" id="KW-1003">Cell membrane</keyword>
<keyword evidence="23" id="KW-1185">Reference proteome</keyword>
<evidence type="ECO:0000256" key="5">
    <source>
        <dbReference type="ARBA" id="ARBA00022475"/>
    </source>
</evidence>
<keyword evidence="4 14" id="KW-0813">Transport</keyword>
<dbReference type="EMBL" id="FMYT01000005">
    <property type="protein sequence ID" value="SDC37100.1"/>
    <property type="molecule type" value="Genomic_DNA"/>
</dbReference>
<reference evidence="20 25" key="4">
    <citation type="submission" date="2019-03" db="EMBL/GenBank/DDBJ databases">
        <title>Deep subsurface shale carbon reservoir microbial communities from Ohio and West Virginia, USA.</title>
        <authorList>
            <person name="Wrighton K."/>
        </authorList>
    </citation>
    <scope>NUCLEOTIDE SEQUENCE [LARGE SCALE GENOMIC DNA]</scope>
    <source>
        <strain evidence="20 25">UTICA-S4D12</strain>
    </source>
</reference>
<reference evidence="18 22" key="2">
    <citation type="submission" date="2016-10" db="EMBL/GenBank/DDBJ databases">
        <authorList>
            <person name="de Groot N.N."/>
        </authorList>
    </citation>
    <scope>NUCLEOTIDE SEQUENCE [LARGE SCALE GENOMIC DNA]</scope>
    <source>
        <strain evidence="18 22">WG7</strain>
    </source>
</reference>
<evidence type="ECO:0000313" key="16">
    <source>
        <dbReference type="EMBL" id="SDC37100.1"/>
    </source>
</evidence>
<evidence type="ECO:0000313" key="18">
    <source>
        <dbReference type="EMBL" id="SDI23583.1"/>
    </source>
</evidence>
<keyword evidence="3 14" id="KW-0171">Cobalt transport</keyword>
<keyword evidence="9 14" id="KW-1133">Transmembrane helix</keyword>
<keyword evidence="12 14" id="KW-0170">Cobalt</keyword>
<evidence type="ECO:0000256" key="12">
    <source>
        <dbReference type="ARBA" id="ARBA00023285"/>
    </source>
</evidence>
<dbReference type="Pfam" id="PF01891">
    <property type="entry name" value="CbiM"/>
    <property type="match status" value="1"/>
</dbReference>
<dbReference type="FunFam" id="1.10.1760.20:FF:000001">
    <property type="entry name" value="Cobalt transport protein CbiM"/>
    <property type="match status" value="1"/>
</dbReference>
<dbReference type="PANTHER" id="PTHR43627">
    <property type="match status" value="1"/>
</dbReference>
<dbReference type="InterPro" id="IPR002751">
    <property type="entry name" value="CbiM/NikMN"/>
</dbReference>
<evidence type="ECO:0000256" key="1">
    <source>
        <dbReference type="ARBA" id="ARBA00004429"/>
    </source>
</evidence>
<protein>
    <recommendedName>
        <fullName evidence="14">Cobalt transport protein CbiM</fullName>
    </recommendedName>
    <alternativeName>
        <fullName evidence="14">Energy-coupling factor transporter probable substrate-capture protein CbiM</fullName>
        <shortName evidence="14">ECF transporter S component CbiM</shortName>
    </alternativeName>
</protein>